<sequence length="439" mass="52000">MTEIDYGIKDIIENFNIMNKNINEEDLKVLVHYIKETIKKDYRLVESSALLLNTLIQGKGIKYIVELGSEILNNPVILVDSAYKIIAHSKKAEIEEKFWKENIEKGYCSYEFIKEVKKIKEVKQAPNSNYPFVVTCYASPIKKMVSKVIIDHRCMGNIIVLESKKNFDEESFKLLKTLSDVISEKLDKNGNYKNLKGLMYENLFLDLLEGNIKNENILKERAMSCDFNLNKDYFIFCVQLSKIEEKNKLKNLYSFIQEKFLNFKTVYYKENFIVLIDKIDMSIIEDEDIKTILNKNNVYVGISDFFSDIINMKKYYNQSLFALKNHKNYDDNLIKYSDFKVLDLIYNIKDKINLKDFCQNSVYKLIEYDKNKNTEYFETLKSYLKNNMNMIETAKSMYLHRNTLAYRINKIKDIIDYDLNDGDKNFEIYFTIKIIEEIK</sequence>
<dbReference type="Proteomes" id="UP000245921">
    <property type="component" value="Unassembled WGS sequence"/>
</dbReference>
<organism evidence="2 3">
    <name type="scientific">Oceanotoga teriensis</name>
    <dbReference type="NCBI Taxonomy" id="515440"/>
    <lineage>
        <taxon>Bacteria</taxon>
        <taxon>Thermotogati</taxon>
        <taxon>Thermotogota</taxon>
        <taxon>Thermotogae</taxon>
        <taxon>Petrotogales</taxon>
        <taxon>Petrotogaceae</taxon>
        <taxon>Oceanotoga</taxon>
    </lineage>
</organism>
<dbReference type="Gene3D" id="3.30.450.40">
    <property type="match status" value="1"/>
</dbReference>
<comment type="caution">
    <text evidence="2">The sequence shown here is derived from an EMBL/GenBank/DDBJ whole genome shotgun (WGS) entry which is preliminary data.</text>
</comment>
<dbReference type="InterPro" id="IPR025736">
    <property type="entry name" value="PucR_C-HTH_dom"/>
</dbReference>
<evidence type="ECO:0000313" key="3">
    <source>
        <dbReference type="Proteomes" id="UP000245921"/>
    </source>
</evidence>
<feature type="domain" description="PucR C-terminal helix-turn-helix" evidence="1">
    <location>
        <begin position="377"/>
        <end position="433"/>
    </location>
</feature>
<evidence type="ECO:0000259" key="1">
    <source>
        <dbReference type="Pfam" id="PF13556"/>
    </source>
</evidence>
<dbReference type="AlphaFoldDB" id="A0AA45C6Q5"/>
<reference evidence="2 3" key="1">
    <citation type="submission" date="2018-05" db="EMBL/GenBank/DDBJ databases">
        <title>Genomic Encyclopedia of Type Strains, Phase IV (KMG-IV): sequencing the most valuable type-strain genomes for metagenomic binning, comparative biology and taxonomic classification.</title>
        <authorList>
            <person name="Goeker M."/>
        </authorList>
    </citation>
    <scope>NUCLEOTIDE SEQUENCE [LARGE SCALE GENOMIC DNA]</scope>
    <source>
        <strain evidence="2 3">DSM 24906</strain>
    </source>
</reference>
<proteinExistence type="predicted"/>
<keyword evidence="3" id="KW-1185">Reference proteome</keyword>
<evidence type="ECO:0000313" key="2">
    <source>
        <dbReference type="EMBL" id="PWJ93190.1"/>
    </source>
</evidence>
<dbReference type="EMBL" id="QGGI01000008">
    <property type="protein sequence ID" value="PWJ93190.1"/>
    <property type="molecule type" value="Genomic_DNA"/>
</dbReference>
<dbReference type="InterPro" id="IPR042070">
    <property type="entry name" value="PucR_C-HTH_sf"/>
</dbReference>
<dbReference type="InterPro" id="IPR029016">
    <property type="entry name" value="GAF-like_dom_sf"/>
</dbReference>
<dbReference type="Gene3D" id="1.10.10.2840">
    <property type="entry name" value="PucR C-terminal helix-turn-helix domain"/>
    <property type="match status" value="1"/>
</dbReference>
<name>A0AA45C6Q5_9BACT</name>
<dbReference type="RefSeq" id="WP_109604722.1">
    <property type="nucleotide sequence ID" value="NZ_QGGI01000008.1"/>
</dbReference>
<protein>
    <submittedName>
        <fullName evidence="2">PucR-like helix-turn-helix protein</fullName>
    </submittedName>
</protein>
<dbReference type="PANTHER" id="PTHR33744">
    <property type="entry name" value="CARBOHYDRATE DIACID REGULATOR"/>
    <property type="match status" value="1"/>
</dbReference>
<accession>A0AA45C6Q5</accession>
<dbReference type="PANTHER" id="PTHR33744:SF1">
    <property type="entry name" value="DNA-BINDING TRANSCRIPTIONAL ACTIVATOR ADER"/>
    <property type="match status" value="1"/>
</dbReference>
<gene>
    <name evidence="2" type="ORF">C7380_10819</name>
</gene>
<dbReference type="InterPro" id="IPR051448">
    <property type="entry name" value="CdaR-like_regulators"/>
</dbReference>
<dbReference type="Pfam" id="PF13556">
    <property type="entry name" value="HTH_30"/>
    <property type="match status" value="1"/>
</dbReference>